<evidence type="ECO:0000256" key="2">
    <source>
        <dbReference type="ARBA" id="ARBA00023125"/>
    </source>
</evidence>
<dbReference type="OrthoDB" id="9807558at2"/>
<accession>A0A2V3U7M6</accession>
<organism evidence="6 7">
    <name type="scientific">Chelatococcus asaccharovorans</name>
    <dbReference type="NCBI Taxonomy" id="28210"/>
    <lineage>
        <taxon>Bacteria</taxon>
        <taxon>Pseudomonadati</taxon>
        <taxon>Pseudomonadota</taxon>
        <taxon>Alphaproteobacteria</taxon>
        <taxon>Hyphomicrobiales</taxon>
        <taxon>Chelatococcaceae</taxon>
        <taxon>Chelatococcus</taxon>
    </lineage>
</organism>
<evidence type="ECO:0000256" key="3">
    <source>
        <dbReference type="ARBA" id="ARBA00023163"/>
    </source>
</evidence>
<dbReference type="Pfam" id="PF01614">
    <property type="entry name" value="IclR_C"/>
    <property type="match status" value="1"/>
</dbReference>
<dbReference type="InterPro" id="IPR036388">
    <property type="entry name" value="WH-like_DNA-bd_sf"/>
</dbReference>
<dbReference type="EMBL" id="QJJK01000005">
    <property type="protein sequence ID" value="PXW59075.1"/>
    <property type="molecule type" value="Genomic_DNA"/>
</dbReference>
<dbReference type="InterPro" id="IPR036390">
    <property type="entry name" value="WH_DNA-bd_sf"/>
</dbReference>
<keyword evidence="2" id="KW-0238">DNA-binding</keyword>
<protein>
    <submittedName>
        <fullName evidence="6">IclR family transcriptional regulator</fullName>
    </submittedName>
</protein>
<dbReference type="InterPro" id="IPR014757">
    <property type="entry name" value="Tscrpt_reg_IclR_C"/>
</dbReference>
<dbReference type="Gene3D" id="1.10.10.10">
    <property type="entry name" value="Winged helix-like DNA-binding domain superfamily/Winged helix DNA-binding domain"/>
    <property type="match status" value="1"/>
</dbReference>
<dbReference type="PROSITE" id="PS51077">
    <property type="entry name" value="HTH_ICLR"/>
    <property type="match status" value="1"/>
</dbReference>
<keyword evidence="1" id="KW-0805">Transcription regulation</keyword>
<dbReference type="InterPro" id="IPR029016">
    <property type="entry name" value="GAF-like_dom_sf"/>
</dbReference>
<dbReference type="PANTHER" id="PTHR30136">
    <property type="entry name" value="HELIX-TURN-HELIX TRANSCRIPTIONAL REGULATOR, ICLR FAMILY"/>
    <property type="match status" value="1"/>
</dbReference>
<feature type="domain" description="IclR-ED" evidence="5">
    <location>
        <begin position="79"/>
        <end position="262"/>
    </location>
</feature>
<dbReference type="SUPFAM" id="SSF46785">
    <property type="entry name" value="Winged helix' DNA-binding domain"/>
    <property type="match status" value="1"/>
</dbReference>
<dbReference type="GO" id="GO:0045892">
    <property type="term" value="P:negative regulation of DNA-templated transcription"/>
    <property type="evidence" value="ECO:0007669"/>
    <property type="project" value="TreeGrafter"/>
</dbReference>
<dbReference type="Proteomes" id="UP000248021">
    <property type="component" value="Unassembled WGS sequence"/>
</dbReference>
<evidence type="ECO:0000256" key="1">
    <source>
        <dbReference type="ARBA" id="ARBA00023015"/>
    </source>
</evidence>
<evidence type="ECO:0000259" key="4">
    <source>
        <dbReference type="PROSITE" id="PS51077"/>
    </source>
</evidence>
<proteinExistence type="predicted"/>
<dbReference type="RefSeq" id="WP_110375105.1">
    <property type="nucleotide sequence ID" value="NZ_JAHBRY010000001.1"/>
</dbReference>
<dbReference type="GO" id="GO:0003677">
    <property type="term" value="F:DNA binding"/>
    <property type="evidence" value="ECO:0007669"/>
    <property type="project" value="UniProtKB-KW"/>
</dbReference>
<dbReference type="AlphaFoldDB" id="A0A2V3U7M6"/>
<evidence type="ECO:0000313" key="7">
    <source>
        <dbReference type="Proteomes" id="UP000248021"/>
    </source>
</evidence>
<dbReference type="PROSITE" id="PS51078">
    <property type="entry name" value="ICLR_ED"/>
    <property type="match status" value="1"/>
</dbReference>
<dbReference type="Pfam" id="PF09339">
    <property type="entry name" value="HTH_IclR"/>
    <property type="match status" value="1"/>
</dbReference>
<sequence>MSENDRASLEQLQSSVKSATRVLDLFEFLGRWDAEKTHTEIAEELGIPKSSLTQLLKTLLQRGYLDYFPQTKGYGLGPAIAKLAKRENDSGDLITAAGPVLAWMSSETKETCALNFIKGDKSEVMASEMSPQRLNYTMHSGDVAPLYATSGGKALLARLPEVMLDEYLARVTFERITPRTIQSVERLRAELEAIRKTGFAYVTEEFTPGIAGVAVPILSQSGYPLASLNVAIPVARFDAEKKALCEATLLRAAQMLQKKLEASVASHRPSA</sequence>
<dbReference type="SMART" id="SM00346">
    <property type="entry name" value="HTH_ICLR"/>
    <property type="match status" value="1"/>
</dbReference>
<gene>
    <name evidence="6" type="ORF">C7450_105427</name>
</gene>
<reference evidence="6 7" key="1">
    <citation type="submission" date="2018-05" db="EMBL/GenBank/DDBJ databases">
        <title>Genomic Encyclopedia of Type Strains, Phase IV (KMG-IV): sequencing the most valuable type-strain genomes for metagenomic binning, comparative biology and taxonomic classification.</title>
        <authorList>
            <person name="Goeker M."/>
        </authorList>
    </citation>
    <scope>NUCLEOTIDE SEQUENCE [LARGE SCALE GENOMIC DNA]</scope>
    <source>
        <strain evidence="6 7">DSM 6462</strain>
    </source>
</reference>
<dbReference type="InterPro" id="IPR050707">
    <property type="entry name" value="HTH_MetabolicPath_Reg"/>
</dbReference>
<name>A0A2V3U7M6_9HYPH</name>
<evidence type="ECO:0000313" key="6">
    <source>
        <dbReference type="EMBL" id="PXW59075.1"/>
    </source>
</evidence>
<dbReference type="InterPro" id="IPR005471">
    <property type="entry name" value="Tscrpt_reg_IclR_N"/>
</dbReference>
<dbReference type="SUPFAM" id="SSF55781">
    <property type="entry name" value="GAF domain-like"/>
    <property type="match status" value="1"/>
</dbReference>
<keyword evidence="3" id="KW-0804">Transcription</keyword>
<dbReference type="Gene3D" id="3.30.450.40">
    <property type="match status" value="1"/>
</dbReference>
<feature type="domain" description="HTH iclR-type" evidence="4">
    <location>
        <begin position="16"/>
        <end position="78"/>
    </location>
</feature>
<dbReference type="GO" id="GO:0003700">
    <property type="term" value="F:DNA-binding transcription factor activity"/>
    <property type="evidence" value="ECO:0007669"/>
    <property type="project" value="TreeGrafter"/>
</dbReference>
<dbReference type="PANTHER" id="PTHR30136:SF35">
    <property type="entry name" value="HTH-TYPE TRANSCRIPTIONAL REGULATOR RV1719"/>
    <property type="match status" value="1"/>
</dbReference>
<comment type="caution">
    <text evidence="6">The sequence shown here is derived from an EMBL/GenBank/DDBJ whole genome shotgun (WGS) entry which is preliminary data.</text>
</comment>
<keyword evidence="7" id="KW-1185">Reference proteome</keyword>
<evidence type="ECO:0000259" key="5">
    <source>
        <dbReference type="PROSITE" id="PS51078"/>
    </source>
</evidence>